<feature type="compositionally biased region" description="Polar residues" evidence="1">
    <location>
        <begin position="228"/>
        <end position="237"/>
    </location>
</feature>
<dbReference type="PANTHER" id="PTHR48125">
    <property type="entry name" value="LP07818P1"/>
    <property type="match status" value="1"/>
</dbReference>
<reference evidence="2" key="1">
    <citation type="submission" date="2020-01" db="EMBL/GenBank/DDBJ databases">
        <authorList>
            <consortium name="DOE Joint Genome Institute"/>
            <person name="Haridas S."/>
            <person name="Albert R."/>
            <person name="Binder M."/>
            <person name="Bloem J."/>
            <person name="Labutti K."/>
            <person name="Salamov A."/>
            <person name="Andreopoulos B."/>
            <person name="Baker S.E."/>
            <person name="Barry K."/>
            <person name="Bills G."/>
            <person name="Bluhm B.H."/>
            <person name="Cannon C."/>
            <person name="Castanera R."/>
            <person name="Culley D.E."/>
            <person name="Daum C."/>
            <person name="Ezra D."/>
            <person name="Gonzalez J.B."/>
            <person name="Henrissat B."/>
            <person name="Kuo A."/>
            <person name="Liang C."/>
            <person name="Lipzen A."/>
            <person name="Lutzoni F."/>
            <person name="Magnuson J."/>
            <person name="Mondo S."/>
            <person name="Nolan M."/>
            <person name="Ohm R."/>
            <person name="Pangilinan J."/>
            <person name="Park H.-J."/>
            <person name="Ramirez L."/>
            <person name="Alfaro M."/>
            <person name="Sun H."/>
            <person name="Tritt A."/>
            <person name="Yoshinaga Y."/>
            <person name="Zwiers L.-H."/>
            <person name="Turgeon B.G."/>
            <person name="Goodwin S.B."/>
            <person name="Spatafora J.W."/>
            <person name="Crous P.W."/>
            <person name="Grigoriev I.V."/>
        </authorList>
    </citation>
    <scope>NUCLEOTIDE SEQUENCE</scope>
    <source>
        <strain evidence="2">CBS 394.84</strain>
    </source>
</reference>
<feature type="compositionally biased region" description="Basic and acidic residues" evidence="1">
    <location>
        <begin position="732"/>
        <end position="763"/>
    </location>
</feature>
<feature type="region of interest" description="Disordered" evidence="1">
    <location>
        <begin position="636"/>
        <end position="1063"/>
    </location>
</feature>
<dbReference type="GeneID" id="63845815"/>
<feature type="region of interest" description="Disordered" evidence="1">
    <location>
        <begin position="586"/>
        <end position="620"/>
    </location>
</feature>
<feature type="compositionally biased region" description="Polar residues" evidence="1">
    <location>
        <begin position="212"/>
        <end position="221"/>
    </location>
</feature>
<evidence type="ECO:0000313" key="2">
    <source>
        <dbReference type="EMBL" id="KAF1844566.1"/>
    </source>
</evidence>
<dbReference type="RefSeq" id="XP_040787129.1">
    <property type="nucleotide sequence ID" value="XM_040928562.1"/>
</dbReference>
<organism evidence="2 3">
    <name type="scientific">Cucurbitaria berberidis CBS 394.84</name>
    <dbReference type="NCBI Taxonomy" id="1168544"/>
    <lineage>
        <taxon>Eukaryota</taxon>
        <taxon>Fungi</taxon>
        <taxon>Dikarya</taxon>
        <taxon>Ascomycota</taxon>
        <taxon>Pezizomycotina</taxon>
        <taxon>Dothideomycetes</taxon>
        <taxon>Pleosporomycetidae</taxon>
        <taxon>Pleosporales</taxon>
        <taxon>Pleosporineae</taxon>
        <taxon>Cucurbitariaceae</taxon>
        <taxon>Cucurbitaria</taxon>
    </lineage>
</organism>
<feature type="compositionally biased region" description="Polar residues" evidence="1">
    <location>
        <begin position="161"/>
        <end position="187"/>
    </location>
</feature>
<comment type="caution">
    <text evidence="2">The sequence shown here is derived from an EMBL/GenBank/DDBJ whole genome shotgun (WGS) entry which is preliminary data.</text>
</comment>
<proteinExistence type="predicted"/>
<evidence type="ECO:0000256" key="1">
    <source>
        <dbReference type="SAM" id="MobiDB-lite"/>
    </source>
</evidence>
<sequence length="1063" mass="117004">MPPKRKNKAAKTVSILPLKTPPGNRVSAVSNKRRASHSLQGSKMSRLTPSVPFQMTTRRGAKTTSNLTSPAGPSSASSGSRRSSLDDIAQYENAPSDLEDERPAKRSRTSTDSGSPQISNGSFDNNTPMNGTQTPELQRPAPGATLTAPKTAGRKRRASDDSTQSSKTSGPRQNGLLTRTQSDISEQQPRKKRRKTTEIPPDTADQPPELTDASTAPNSPEQIPDVDGSQSLQNVLPTNGDAPAKSGRRLPGRRRQPHPDINIETDLRRQLNLKMSYRSLAKVQKTLLEELSNRTTNNLEASSNYHAQCPEYKPLMAALDQRRDSRLDEVNAMRTYRLEQLDRVRVAEERIQREQYINRFQELQDDFLLQCYFRMKQIERERKAREADATDDEDNVIPPTYGDELNHDVDDRVGSKFASRSRAYVEAVKELENDSRRRRFDQARAAFVEKDDDADDSIEEASGGFANFTGPNRAEAIAHHNIGSLVDAALEVERTPSPPRPEPPTIQIIPNEHASFLMALADMSALQPRTNRMLGQQDHNYQSQHLPGRDITPVIKQELGRQMSPVLPPPESSSIMPFQVARSSPITASQPAVGGTQEIPLTESNGINSTKEAEAPKNVAPVRVSTHRIMDILNDDQEVPVSRLRESQPAAQEPSTPSRREAVNQHNTPSQSGAHRLDAMVDRQEPPVDQALMDALGEPSQAPSNPPPSPPPPPNTRSWPRSSIGPSTESEDALRRRDPLRKLRELLDRKAREHGREPPDRSQPDYYQRPEYGRYLSSIPGTQQRKDTTGYDPNRPSAGLYSASPSTTPAYPEAARRGSLDQGAPRWEHDRRMSGSQAPQQPTASPYQENAPQPYQGEHNNPAPTPPTHQSPYAQSGSLPLPPKPPGPPPSGPINFRFAHYDPAPPRQSYPPPSSSYPAGSHAPLGPPPPQYSTPYGGGGTPAYQGGYIPPPGSFQAPPPPQSSMPPYPPLKIHQYGGQPILPANMAPPPPQSGPPMTYAGQPAQPPAFSPSHAQPPPGPHYEQREGPERPPEPQTRPRRQYRSYHAPGTQFRSYQGPGRRGG</sequence>
<feature type="compositionally biased region" description="Polar residues" evidence="1">
    <location>
        <begin position="834"/>
        <end position="853"/>
    </location>
</feature>
<dbReference type="PANTHER" id="PTHR48125:SF12">
    <property type="entry name" value="AT HOOK TRANSCRIPTION FACTOR FAMILY-RELATED"/>
    <property type="match status" value="1"/>
</dbReference>
<feature type="compositionally biased region" description="Pro residues" evidence="1">
    <location>
        <begin position="903"/>
        <end position="915"/>
    </location>
</feature>
<gene>
    <name evidence="2" type="ORF">K460DRAFT_282349</name>
</gene>
<feature type="compositionally biased region" description="Pro residues" evidence="1">
    <location>
        <begin position="704"/>
        <end position="715"/>
    </location>
</feature>
<feature type="compositionally biased region" description="Polar residues" evidence="1">
    <location>
        <begin position="110"/>
        <end position="136"/>
    </location>
</feature>
<feature type="compositionally biased region" description="Pro residues" evidence="1">
    <location>
        <begin position="1004"/>
        <end position="1020"/>
    </location>
</feature>
<feature type="compositionally biased region" description="Pro residues" evidence="1">
    <location>
        <begin position="949"/>
        <end position="970"/>
    </location>
</feature>
<dbReference type="EMBL" id="ML976616">
    <property type="protein sequence ID" value="KAF1844566.1"/>
    <property type="molecule type" value="Genomic_DNA"/>
</dbReference>
<feature type="compositionally biased region" description="Pro residues" evidence="1">
    <location>
        <begin position="880"/>
        <end position="892"/>
    </location>
</feature>
<feature type="compositionally biased region" description="Polar residues" evidence="1">
    <location>
        <begin position="664"/>
        <end position="673"/>
    </location>
</feature>
<dbReference type="OrthoDB" id="4188028at2759"/>
<feature type="compositionally biased region" description="Basic residues" evidence="1">
    <location>
        <begin position="246"/>
        <end position="256"/>
    </location>
</feature>
<name>A0A9P4L717_9PLEO</name>
<feature type="region of interest" description="Disordered" evidence="1">
    <location>
        <begin position="384"/>
        <end position="409"/>
    </location>
</feature>
<feature type="compositionally biased region" description="Basic and acidic residues" evidence="1">
    <location>
        <begin position="1022"/>
        <end position="1032"/>
    </location>
</feature>
<keyword evidence="3" id="KW-1185">Reference proteome</keyword>
<dbReference type="AlphaFoldDB" id="A0A9P4L717"/>
<protein>
    <submittedName>
        <fullName evidence="2">Uncharacterized protein</fullName>
    </submittedName>
</protein>
<accession>A0A9P4L717</accession>
<dbReference type="Proteomes" id="UP000800039">
    <property type="component" value="Unassembled WGS sequence"/>
</dbReference>
<feature type="compositionally biased region" description="Low complexity" evidence="1">
    <location>
        <begin position="69"/>
        <end position="82"/>
    </location>
</feature>
<feature type="compositionally biased region" description="Basic and acidic residues" evidence="1">
    <location>
        <begin position="675"/>
        <end position="686"/>
    </location>
</feature>
<feature type="compositionally biased region" description="Polar residues" evidence="1">
    <location>
        <begin position="37"/>
        <end position="68"/>
    </location>
</feature>
<feature type="region of interest" description="Disordered" evidence="1">
    <location>
        <begin position="1"/>
        <end position="266"/>
    </location>
</feature>
<evidence type="ECO:0000313" key="3">
    <source>
        <dbReference type="Proteomes" id="UP000800039"/>
    </source>
</evidence>